<keyword evidence="2" id="KW-1188">Viral release from host cell</keyword>
<keyword evidence="1" id="KW-1245">Viral tail assembly</keyword>
<dbReference type="NCBIfam" id="TIGR01760">
    <property type="entry name" value="tape_meas_TP901"/>
    <property type="match status" value="2"/>
</dbReference>
<reference evidence="6 7" key="1">
    <citation type="submission" date="2019-04" db="EMBL/GenBank/DDBJ databases">
        <title>Bacillus phage vB_BtS_B83 previously designated as a plasmid may represent new Siphoviridae genus.</title>
        <authorList>
            <person name="Piligrimova E."/>
            <person name="Kazantseva O."/>
            <person name="Zagorodny V."/>
            <person name="Shadrin A."/>
        </authorList>
    </citation>
    <scope>NUCLEOTIDE SEQUENCE [LARGE SCALE GENOMIC DNA]</scope>
</reference>
<dbReference type="PANTHER" id="PTHR37813">
    <property type="entry name" value="FELS-2 PROPHAGE PROTEIN"/>
    <property type="match status" value="1"/>
</dbReference>
<dbReference type="Pfam" id="PF10145">
    <property type="entry name" value="PhageMin_Tail"/>
    <property type="match status" value="1"/>
</dbReference>
<name>A0A4P8MVH1_9CAUD</name>
<dbReference type="GO" id="GO:0098003">
    <property type="term" value="P:viral tail assembly"/>
    <property type="evidence" value="ECO:0007669"/>
    <property type="project" value="UniProtKB-KW"/>
</dbReference>
<feature type="region of interest" description="Disordered" evidence="3">
    <location>
        <begin position="1404"/>
        <end position="1433"/>
    </location>
</feature>
<dbReference type="PANTHER" id="PTHR37813:SF1">
    <property type="entry name" value="FELS-2 PROPHAGE PROTEIN"/>
    <property type="match status" value="1"/>
</dbReference>
<feature type="domain" description="Phage tail tape measure protein" evidence="5">
    <location>
        <begin position="290"/>
        <end position="483"/>
    </location>
</feature>
<feature type="transmembrane region" description="Helical" evidence="4">
    <location>
        <begin position="645"/>
        <end position="670"/>
    </location>
</feature>
<evidence type="ECO:0000259" key="5">
    <source>
        <dbReference type="Pfam" id="PF10145"/>
    </source>
</evidence>
<keyword evidence="4" id="KW-1133">Transmembrane helix</keyword>
<dbReference type="Proteomes" id="UP000302244">
    <property type="component" value="Segment"/>
</dbReference>
<proteinExistence type="predicted"/>
<evidence type="ECO:0000256" key="3">
    <source>
        <dbReference type="SAM" id="MobiDB-lite"/>
    </source>
</evidence>
<keyword evidence="4" id="KW-0472">Membrane</keyword>
<feature type="transmembrane region" description="Helical" evidence="4">
    <location>
        <begin position="677"/>
        <end position="696"/>
    </location>
</feature>
<evidence type="ECO:0000313" key="7">
    <source>
        <dbReference type="Proteomes" id="UP000302244"/>
    </source>
</evidence>
<keyword evidence="4" id="KW-0812">Transmembrane</keyword>
<sequence length="1675" mass="180470">MSNVGKTTIQIQSDSSQARRDYEAFFRFVENGLKRLENVARSTDPLQTLANKTSQHTATIIEQLNRVGATAESVFRRIDAAGRGSGAGNSLNRQLQQTQQALTATDQRARQSGSAFNELDGKIRVLTAQLQSASTGMGGFSNSTEQLRGRMEIMRNLTDQYRIKLEQLREKHRAAASAEGENAQSTQRYAEQIHRTTTEINRLDQSMTNAQTQLNQQTSMIGRFTNGMENMGQRMQNFGMTMTTTFGTATYGLGRFLKSAVEESMNFEQQMANIKAVSGATADTMDELSKLAVKYGEDTKYSSVEAGKGIEELIKAGVSLTDIINGGLEGALNLATAGELDLGDAAQIASTALNAFKADNLSVTDAANLLAGAANASATNVKEMQYGLSMVSAVAAGVGLSFKDTSTALALFAQNGLRGSDAGTSLKTMMANLIPKSKEAYELFSELGLISFDTGKAMQYLSEKGVKPASNSYKDIMVSLEEYAAKQAKVKVGSSKAEEAFKKLTFSTGIMHNAFFDANGNLKGMADIAEVVQMAMEGLTAEQRQSYLYTLFGSDAIRAANILYKEGADGIKNMYGEMSKVTALDVANTKMETTKGQIEELSGAYDTLKKTIGDALLPTVRMIVSAFQGLVDWFNNLDKSTQETIAGTGLLVVALMGVAGVVGVLSLALGALIANPIALAITGAVLGLGLLGAAVMKVSNDVKQTTEDYDKFGGVVSEGTRKAAGAYVDLKDKAINNMILLKTQTGEEAQKAANQTIEIFKEMTNKVVQELESKKNGFNKMFAELMQVVPESTKDNLERVQKAVIDGLEAEKKVAIEAGKILEEGIKKFNGDVSKMPRDFAQKFNESLTVLDKNTKVFYQKSKEIAQLTQQIGEGGTLTYGAAKKNFETFNKAFSDGIDGLKKKTKEWRESIEKDTTLDPTKRKTALDSIELYEKQHTAKLQKTRLEGYNALLSHMSQEDMQRLAHNAKMIEIEDKGWLEKIKVALERGEDASEVFKRYLDETEKSEKAYQDKSLQYEAKYTSAKIESLGMYIQELQKGNDSSRVLAENIARNIDGKLKVDLGPAGQYTIETFLEKIKKGEIDAEQIATANANKLKEVYKVDLSQSGIDSMKKWIDGIKSKDTAEVREFLGSKLQGDTVIDLGIYGKMTVDTWITGLQQGTLSFDTVFQYFHDQVKAGMKVDNSEEGINNVQTLINGMKIGAIAIPEAAQLIGLDIKNNSKIDLGEEGQFTVATLVEGLQNGSINAEIAVKAIAELIKGGAKLDLTQVGSDTSQTQANGISGNTSPEIAATNKKNAVESILGGTTDSGGGNKAGQELGDGIMSKRGFIKGSALDSVAAAHEGFNTINGQPSGNKGGVDFASGIHSQKESAKNTAQGNAGAAEQGFGTINGDPLGLKGGNGFAGGLRSTRDTAQNAGSDVASAGERGLKSSDTESLGSHFASGFSSGIRNGKSLAQSAGEALASTAFEAARRWLEVRSPSRKVKREIGFHFGTGFAAGIGESTRTVVTASRNLAQSAFSMLDRFTDDADGTAFAAPFVNNVSSMTDKVMTHFQTFENKLTNAMDNVKDILDQNLSGDINLDVATENIKKTLNKAQMNLSDKFLYKLDNKVPALSADMPNLNQIITAAQPTASNDREINLTVNLTSLMDGKEVAKITAPYTTEIQEREKEQRSRFKG</sequence>
<feature type="region of interest" description="Disordered" evidence="3">
    <location>
        <begin position="1365"/>
        <end position="1385"/>
    </location>
</feature>
<dbReference type="EMBL" id="MK759918">
    <property type="protein sequence ID" value="QCQ57800.1"/>
    <property type="molecule type" value="Genomic_DNA"/>
</dbReference>
<evidence type="ECO:0000256" key="2">
    <source>
        <dbReference type="ARBA" id="ARBA00022612"/>
    </source>
</evidence>
<gene>
    <name evidence="6" type="ORF">B83_gp20</name>
</gene>
<evidence type="ECO:0000256" key="4">
    <source>
        <dbReference type="SAM" id="Phobius"/>
    </source>
</evidence>
<accession>A0A4P8MVH1</accession>
<keyword evidence="7" id="KW-1185">Reference proteome</keyword>
<evidence type="ECO:0000313" key="6">
    <source>
        <dbReference type="EMBL" id="QCQ57800.1"/>
    </source>
</evidence>
<dbReference type="InterPro" id="IPR010090">
    <property type="entry name" value="Phage_tape_meas"/>
</dbReference>
<protein>
    <submittedName>
        <fullName evidence="6">Tail tape measure protein</fullName>
    </submittedName>
</protein>
<feature type="region of interest" description="Disordered" evidence="3">
    <location>
        <begin position="83"/>
        <end position="113"/>
    </location>
</feature>
<evidence type="ECO:0000256" key="1">
    <source>
        <dbReference type="ARBA" id="ARBA00022465"/>
    </source>
</evidence>
<organism evidence="6 7">
    <name type="scientific">Bacillus phage vB_BtS_B83</name>
    <dbReference type="NCBI Taxonomy" id="2565501"/>
    <lineage>
        <taxon>Viruses</taxon>
        <taxon>Duplodnaviria</taxon>
        <taxon>Heunggongvirae</taxon>
        <taxon>Uroviricota</taxon>
        <taxon>Caudoviricetes</taxon>
        <taxon>Skryabinvirinae</taxon>
        <taxon>Pushchinovirus</taxon>
        <taxon>Pushchinovirus B83</taxon>
    </lineage>
</organism>
<feature type="compositionally biased region" description="Low complexity" evidence="3">
    <location>
        <begin position="91"/>
        <end position="106"/>
    </location>
</feature>